<evidence type="ECO:0000259" key="1">
    <source>
        <dbReference type="Pfam" id="PF24674"/>
    </source>
</evidence>
<comment type="caution">
    <text evidence="3">The sequence shown here is derived from an EMBL/GenBank/DDBJ whole genome shotgun (WGS) entry which is preliminary data.</text>
</comment>
<dbReference type="InterPro" id="IPR052090">
    <property type="entry name" value="Cytolytic_pore-forming_toxin"/>
</dbReference>
<sequence>MNPMINASQRSNSNQSLTAHTFSTSPTLLEISTSKKVTRQSLGYEAKLGSLYNIRKDQFCGNEQIFFDLSLRRHVSTINKSQTRFNIDCNDTYVRKLCNLNIEAPLILSILCGWSNATKEFETYLTNVKEDNRTVKATIICRTELKYERLNITPRTLVEYISTNAFDNPEATHVVTEIQWGANILAVFERKLNKQENQEEIEENLKTSLLRKLDNFEAKIIHEDLFSITYYGNIGIVLPKDQLPRTVSDTIRLFKIISQCPQYIDEEKAKPIAYRLFPLKELAILINSKSDIKNKLTIKDSTGEISCQCQLEIQRLFDEHLLVEQELLSIQHMIDHFPAYDFDSISKRIDDITSGLIKFQTEMRDTCEKVRNSLINEIQIERILRRYERGVCSFSGLELFINENKTVLKRLHLLRNIEEKGIQSLASKNFLEDILHEYRGDDIYTLYVSIEQLLKDCPVSKEQYQYFLELMEEPDETKPRRFFLVDYDIQRDLTKIPLPPTIHFYCNATLITNDYFMHRQDIPADIDEVTAFTQDLSSNHIPPLIVYIRQLEKMSVVFVDLKATIHDLINQICNEYELNSTEFYLTLNDIPLDNSETIESTNIHAETNIELRMKSGSETK</sequence>
<proteinExistence type="predicted"/>
<gene>
    <name evidence="3" type="ORF">GPM918_LOCUS34281</name>
    <name evidence="4" type="ORF">SRO942_LOCUS34981</name>
</gene>
<evidence type="ECO:0000313" key="4">
    <source>
        <dbReference type="EMBL" id="CAF4315411.1"/>
    </source>
</evidence>
<evidence type="ECO:0000313" key="3">
    <source>
        <dbReference type="EMBL" id="CAF1438375.1"/>
    </source>
</evidence>
<feature type="domain" description="DUF7656" evidence="2">
    <location>
        <begin position="417"/>
        <end position="520"/>
    </location>
</feature>
<protein>
    <submittedName>
        <fullName evidence="3">Uncharacterized protein</fullName>
    </submittedName>
</protein>
<dbReference type="EMBL" id="CAJOBC010084317">
    <property type="protein sequence ID" value="CAF4315411.1"/>
    <property type="molecule type" value="Genomic_DNA"/>
</dbReference>
<dbReference type="Pfam" id="PF24676">
    <property type="entry name" value="DUF7656"/>
    <property type="match status" value="1"/>
</dbReference>
<dbReference type="Proteomes" id="UP000681722">
    <property type="component" value="Unassembled WGS sequence"/>
</dbReference>
<dbReference type="OrthoDB" id="425923at2759"/>
<dbReference type="InterPro" id="IPR056073">
    <property type="entry name" value="DUF7656"/>
</dbReference>
<dbReference type="InterPro" id="IPR029071">
    <property type="entry name" value="Ubiquitin-like_domsf"/>
</dbReference>
<dbReference type="PANTHER" id="PTHR31594:SF14">
    <property type="entry name" value="FIBRONECTIN TYPE-III DOMAIN-CONTAINING PROTEIN"/>
    <property type="match status" value="1"/>
</dbReference>
<keyword evidence="5" id="KW-1185">Reference proteome</keyword>
<dbReference type="Proteomes" id="UP000663829">
    <property type="component" value="Unassembled WGS sequence"/>
</dbReference>
<dbReference type="Pfam" id="PF24674">
    <property type="entry name" value="MACPF_SNTX"/>
    <property type="match status" value="1"/>
</dbReference>
<organism evidence="3 5">
    <name type="scientific">Didymodactylos carnosus</name>
    <dbReference type="NCBI Taxonomy" id="1234261"/>
    <lineage>
        <taxon>Eukaryota</taxon>
        <taxon>Metazoa</taxon>
        <taxon>Spiralia</taxon>
        <taxon>Gnathifera</taxon>
        <taxon>Rotifera</taxon>
        <taxon>Eurotatoria</taxon>
        <taxon>Bdelloidea</taxon>
        <taxon>Philodinida</taxon>
        <taxon>Philodinidae</taxon>
        <taxon>Didymodactylos</taxon>
    </lineage>
</organism>
<dbReference type="SUPFAM" id="SSF54236">
    <property type="entry name" value="Ubiquitin-like"/>
    <property type="match status" value="1"/>
</dbReference>
<dbReference type="InterPro" id="IPR056072">
    <property type="entry name" value="SNTX_MACPF/CDC-like_dom"/>
</dbReference>
<evidence type="ECO:0000313" key="5">
    <source>
        <dbReference type="Proteomes" id="UP000663829"/>
    </source>
</evidence>
<feature type="domain" description="SNTX MACPF/CDC-like" evidence="1">
    <location>
        <begin position="39"/>
        <end position="197"/>
    </location>
</feature>
<dbReference type="PANTHER" id="PTHR31594">
    <property type="entry name" value="AIG1-TYPE G DOMAIN-CONTAINING PROTEIN"/>
    <property type="match status" value="1"/>
</dbReference>
<reference evidence="3" key="1">
    <citation type="submission" date="2021-02" db="EMBL/GenBank/DDBJ databases">
        <authorList>
            <person name="Nowell W R."/>
        </authorList>
    </citation>
    <scope>NUCLEOTIDE SEQUENCE</scope>
</reference>
<dbReference type="AlphaFoldDB" id="A0A815NJB6"/>
<dbReference type="EMBL" id="CAJNOQ010018873">
    <property type="protein sequence ID" value="CAF1438375.1"/>
    <property type="molecule type" value="Genomic_DNA"/>
</dbReference>
<evidence type="ECO:0000259" key="2">
    <source>
        <dbReference type="Pfam" id="PF24676"/>
    </source>
</evidence>
<name>A0A815NJB6_9BILA</name>
<accession>A0A815NJB6</accession>